<keyword evidence="2" id="KW-0479">Metal-binding</keyword>
<sequence length="90" mass="9587">MTINGQVEAVFVVRQGPSVTAFVDRCPHVGAPLEMEPDHFLDLSKTEILCSLHGARFDPATGLCRLGPCKGRSLVAVPVSIEDGMVVAPE</sequence>
<accession>A0A178MWM8</accession>
<feature type="domain" description="Rieske" evidence="5">
    <location>
        <begin position="1"/>
        <end position="88"/>
    </location>
</feature>
<dbReference type="PANTHER" id="PTHR40261">
    <property type="match status" value="1"/>
</dbReference>
<keyword evidence="4" id="KW-0411">Iron-sulfur</keyword>
<reference evidence="6 7" key="1">
    <citation type="submission" date="2016-04" db="EMBL/GenBank/DDBJ databases">
        <title>Draft genome sequence of freshwater magnetotactic bacteria Magnetospirillum marisnigri SP-1 and Magnetospirillum moscoviense BB-1.</title>
        <authorList>
            <person name="Koziaeva V."/>
            <person name="Dziuba M.V."/>
            <person name="Ivanov T.M."/>
            <person name="Kuznetsov B."/>
            <person name="Grouzdev D.S."/>
        </authorList>
    </citation>
    <scope>NUCLEOTIDE SEQUENCE [LARGE SCALE GENOMIC DNA]</scope>
    <source>
        <strain evidence="6 7">BB-1</strain>
    </source>
</reference>
<dbReference type="GO" id="GO:0046872">
    <property type="term" value="F:metal ion binding"/>
    <property type="evidence" value="ECO:0007669"/>
    <property type="project" value="UniProtKB-KW"/>
</dbReference>
<dbReference type="STRING" id="1437059.A6A05_09545"/>
<dbReference type="AlphaFoldDB" id="A0A178MWM8"/>
<dbReference type="InterPro" id="IPR036922">
    <property type="entry name" value="Rieske_2Fe-2S_sf"/>
</dbReference>
<comment type="caution">
    <text evidence="6">The sequence shown here is derived from an EMBL/GenBank/DDBJ whole genome shotgun (WGS) entry which is preliminary data.</text>
</comment>
<evidence type="ECO:0000313" key="6">
    <source>
        <dbReference type="EMBL" id="OAN53806.1"/>
    </source>
</evidence>
<evidence type="ECO:0000259" key="5">
    <source>
        <dbReference type="PROSITE" id="PS51296"/>
    </source>
</evidence>
<dbReference type="GO" id="GO:0051537">
    <property type="term" value="F:2 iron, 2 sulfur cluster binding"/>
    <property type="evidence" value="ECO:0007669"/>
    <property type="project" value="UniProtKB-KW"/>
</dbReference>
<dbReference type="InterPro" id="IPR017941">
    <property type="entry name" value="Rieske_2Fe-2S"/>
</dbReference>
<name>A0A178MWM8_9PROT</name>
<proteinExistence type="predicted"/>
<evidence type="ECO:0000256" key="2">
    <source>
        <dbReference type="ARBA" id="ARBA00022723"/>
    </source>
</evidence>
<dbReference type="Gene3D" id="2.102.10.10">
    <property type="entry name" value="Rieske [2Fe-2S] iron-sulphur domain"/>
    <property type="match status" value="1"/>
</dbReference>
<dbReference type="CDD" id="cd03467">
    <property type="entry name" value="Rieske"/>
    <property type="match status" value="1"/>
</dbReference>
<keyword evidence="7" id="KW-1185">Reference proteome</keyword>
<evidence type="ECO:0000256" key="1">
    <source>
        <dbReference type="ARBA" id="ARBA00022714"/>
    </source>
</evidence>
<keyword evidence="1" id="KW-0001">2Fe-2S</keyword>
<dbReference type="EMBL" id="LWQU01000124">
    <property type="protein sequence ID" value="OAN53806.1"/>
    <property type="molecule type" value="Genomic_DNA"/>
</dbReference>
<evidence type="ECO:0000256" key="3">
    <source>
        <dbReference type="ARBA" id="ARBA00023004"/>
    </source>
</evidence>
<evidence type="ECO:0000256" key="4">
    <source>
        <dbReference type="ARBA" id="ARBA00023014"/>
    </source>
</evidence>
<dbReference type="Pfam" id="PF00355">
    <property type="entry name" value="Rieske"/>
    <property type="match status" value="1"/>
</dbReference>
<evidence type="ECO:0000313" key="7">
    <source>
        <dbReference type="Proteomes" id="UP000078543"/>
    </source>
</evidence>
<dbReference type="PANTHER" id="PTHR40261:SF1">
    <property type="entry name" value="RIESKE DOMAIN-CONTAINING PROTEIN"/>
    <property type="match status" value="1"/>
</dbReference>
<gene>
    <name evidence="6" type="ORF">A6A05_09545</name>
</gene>
<dbReference type="Proteomes" id="UP000078543">
    <property type="component" value="Unassembled WGS sequence"/>
</dbReference>
<dbReference type="SUPFAM" id="SSF50022">
    <property type="entry name" value="ISP domain"/>
    <property type="match status" value="1"/>
</dbReference>
<protein>
    <recommendedName>
        <fullName evidence="5">Rieske domain-containing protein</fullName>
    </recommendedName>
</protein>
<organism evidence="6 7">
    <name type="scientific">Magnetospirillum moscoviense</name>
    <dbReference type="NCBI Taxonomy" id="1437059"/>
    <lineage>
        <taxon>Bacteria</taxon>
        <taxon>Pseudomonadati</taxon>
        <taxon>Pseudomonadota</taxon>
        <taxon>Alphaproteobacteria</taxon>
        <taxon>Rhodospirillales</taxon>
        <taxon>Rhodospirillaceae</taxon>
        <taxon>Magnetospirillum</taxon>
    </lineage>
</organism>
<keyword evidence="3" id="KW-0408">Iron</keyword>
<dbReference type="PROSITE" id="PS51296">
    <property type="entry name" value="RIESKE"/>
    <property type="match status" value="1"/>
</dbReference>